<evidence type="ECO:0000313" key="12">
    <source>
        <dbReference type="Proteomes" id="UP001431572"/>
    </source>
</evidence>
<evidence type="ECO:0000313" key="11">
    <source>
        <dbReference type="EMBL" id="WJW66059.1"/>
    </source>
</evidence>
<keyword evidence="4" id="KW-0808">Transferase</keyword>
<dbReference type="InterPro" id="IPR004358">
    <property type="entry name" value="Sig_transdc_His_kin-like_C"/>
</dbReference>
<keyword evidence="5 11" id="KW-0418">Kinase</keyword>
<sequence length="667" mass="75038">MIDSSKTIPQLDFLTLQALVMHAPIGMLATFGPDHRIVVGNEKYLNLVYWSTPEQIIGHTVAEIYGYHTDSESLLEALDYIYQNNEPLDLRDINYMIPQTGQNPKPLYLSIHICPYTSPDNPEQANGLVLYFIDTTNEVLSKKHLQDAASADYEKAREMEIIFNNIKDGVMLSSSHRTIIWMNPEAYRLLGVDRDYIAIDPGLEDSRFVPYALDGQNVDQYDLPAPRALLEKRTVEGELLWQRTDGSKVAMNMISVPIIDDDGQLTMIVSVFRDIGPRLEAERLQKELLQNLEMERSRLDAIINDVGAGLVVVGLDGNIILINKRITKPTGHSGNYFVGKPLEVLVDEFSPLISDIEGFNIKVKKILSAPEKSQEFEIRMLEPLGMDLQLVTFPIMDNNHEVMGWGALIENITKQKQLQRLKSQFVAAASHELRTPMTGIVGFAELLLTREVEPTLRRKWLHNIYQESMRVSKIIESMLNISKIEAGVLELTRNHFNLYTLLQSVIENVLASHPERKIDVTLSSAKVSEASIHADREKLSDALNRLISNALKFSDKSKPVEISVSCLVGEYFENLANLPQSVSSAASQSSWFMVAIRDFGIGIDQEDLPNIFEPFYRTKNSSELVQRGSGLGLALTKKLIELHNGHLWATSKPGIGSTFFIMLPSFD</sequence>
<comment type="catalytic activity">
    <reaction evidence="1">
        <text>ATP + protein L-histidine = ADP + protein N-phospho-L-histidine.</text>
        <dbReference type="EC" id="2.7.13.3"/>
    </reaction>
</comment>
<dbReference type="SMART" id="SM00388">
    <property type="entry name" value="HisKA"/>
    <property type="match status" value="1"/>
</dbReference>
<feature type="domain" description="PAC" evidence="10">
    <location>
        <begin position="233"/>
        <end position="287"/>
    </location>
</feature>
<dbReference type="SMART" id="SM00387">
    <property type="entry name" value="HATPase_c"/>
    <property type="match status" value="1"/>
</dbReference>
<evidence type="ECO:0000256" key="2">
    <source>
        <dbReference type="ARBA" id="ARBA00012438"/>
    </source>
</evidence>
<dbReference type="SMART" id="SM00091">
    <property type="entry name" value="PAS"/>
    <property type="match status" value="2"/>
</dbReference>
<organism evidence="11 12">
    <name type="scientific">Candidatus Chlorohelix allophototropha</name>
    <dbReference type="NCBI Taxonomy" id="3003348"/>
    <lineage>
        <taxon>Bacteria</taxon>
        <taxon>Bacillati</taxon>
        <taxon>Chloroflexota</taxon>
        <taxon>Chloroflexia</taxon>
        <taxon>Candidatus Chloroheliales</taxon>
        <taxon>Candidatus Chloroheliaceae</taxon>
        <taxon>Candidatus Chlorohelix</taxon>
    </lineage>
</organism>
<dbReference type="Pfam" id="PF00512">
    <property type="entry name" value="HisKA"/>
    <property type="match status" value="1"/>
</dbReference>
<keyword evidence="7" id="KW-0472">Membrane</keyword>
<dbReference type="InterPro" id="IPR000700">
    <property type="entry name" value="PAS-assoc_C"/>
</dbReference>
<evidence type="ECO:0000259" key="9">
    <source>
        <dbReference type="PROSITE" id="PS50112"/>
    </source>
</evidence>
<dbReference type="Gene3D" id="3.30.450.20">
    <property type="entry name" value="PAS domain"/>
    <property type="match status" value="3"/>
</dbReference>
<dbReference type="InterPro" id="IPR003661">
    <property type="entry name" value="HisK_dim/P_dom"/>
</dbReference>
<dbReference type="NCBIfam" id="TIGR00229">
    <property type="entry name" value="sensory_box"/>
    <property type="match status" value="2"/>
</dbReference>
<feature type="domain" description="Histidine kinase" evidence="8">
    <location>
        <begin position="428"/>
        <end position="667"/>
    </location>
</feature>
<dbReference type="EMBL" id="CP128399">
    <property type="protein sequence ID" value="WJW66059.1"/>
    <property type="molecule type" value="Genomic_DNA"/>
</dbReference>
<feature type="domain" description="PAS" evidence="9">
    <location>
        <begin position="295"/>
        <end position="351"/>
    </location>
</feature>
<evidence type="ECO:0000256" key="5">
    <source>
        <dbReference type="ARBA" id="ARBA00022777"/>
    </source>
</evidence>
<keyword evidence="12" id="KW-1185">Reference proteome</keyword>
<dbReference type="SUPFAM" id="SSF55785">
    <property type="entry name" value="PYP-like sensor domain (PAS domain)"/>
    <property type="match status" value="3"/>
</dbReference>
<dbReference type="Proteomes" id="UP001431572">
    <property type="component" value="Chromosome 1"/>
</dbReference>
<dbReference type="Pfam" id="PF13426">
    <property type="entry name" value="PAS_9"/>
    <property type="match status" value="1"/>
</dbReference>
<dbReference type="SMART" id="SM00086">
    <property type="entry name" value="PAC"/>
    <property type="match status" value="2"/>
</dbReference>
<dbReference type="InterPro" id="IPR005467">
    <property type="entry name" value="His_kinase_dom"/>
</dbReference>
<dbReference type="InterPro" id="IPR036097">
    <property type="entry name" value="HisK_dim/P_sf"/>
</dbReference>
<dbReference type="PANTHER" id="PTHR45453:SF1">
    <property type="entry name" value="PHOSPHATE REGULON SENSOR PROTEIN PHOR"/>
    <property type="match status" value="1"/>
</dbReference>
<dbReference type="InterPro" id="IPR001610">
    <property type="entry name" value="PAC"/>
</dbReference>
<proteinExistence type="predicted"/>
<dbReference type="InterPro" id="IPR000014">
    <property type="entry name" value="PAS"/>
</dbReference>
<dbReference type="Pfam" id="PF02518">
    <property type="entry name" value="HATPase_c"/>
    <property type="match status" value="1"/>
</dbReference>
<dbReference type="PROSITE" id="PS50113">
    <property type="entry name" value="PAC"/>
    <property type="match status" value="1"/>
</dbReference>
<evidence type="ECO:0000256" key="4">
    <source>
        <dbReference type="ARBA" id="ARBA00022679"/>
    </source>
</evidence>
<evidence type="ECO:0000256" key="6">
    <source>
        <dbReference type="ARBA" id="ARBA00023012"/>
    </source>
</evidence>
<reference evidence="11" key="1">
    <citation type="journal article" date="2024" name="Nature">
        <title>Anoxygenic phototroph of the Chloroflexota uses a type I reaction centre.</title>
        <authorList>
            <person name="Tsuji J.M."/>
            <person name="Shaw N.A."/>
            <person name="Nagashima S."/>
            <person name="Venkiteswaran J.J."/>
            <person name="Schiff S.L."/>
            <person name="Watanabe T."/>
            <person name="Fukui M."/>
            <person name="Hanada S."/>
            <person name="Tank M."/>
            <person name="Neufeld J.D."/>
        </authorList>
    </citation>
    <scope>NUCLEOTIDE SEQUENCE</scope>
    <source>
        <strain evidence="11">L227-S17</strain>
    </source>
</reference>
<dbReference type="Pfam" id="PF13188">
    <property type="entry name" value="PAS_8"/>
    <property type="match status" value="1"/>
</dbReference>
<dbReference type="Gene3D" id="3.30.565.10">
    <property type="entry name" value="Histidine kinase-like ATPase, C-terminal domain"/>
    <property type="match status" value="1"/>
</dbReference>
<gene>
    <name evidence="11" type="ORF">OZ401_001842</name>
</gene>
<dbReference type="PROSITE" id="PS50112">
    <property type="entry name" value="PAS"/>
    <property type="match status" value="1"/>
</dbReference>
<evidence type="ECO:0000256" key="3">
    <source>
        <dbReference type="ARBA" id="ARBA00022553"/>
    </source>
</evidence>
<dbReference type="CDD" id="cd00130">
    <property type="entry name" value="PAS"/>
    <property type="match status" value="1"/>
</dbReference>
<dbReference type="InterPro" id="IPR035965">
    <property type="entry name" value="PAS-like_dom_sf"/>
</dbReference>
<protein>
    <recommendedName>
        <fullName evidence="2">histidine kinase</fullName>
        <ecNumber evidence="2">2.7.13.3</ecNumber>
    </recommendedName>
</protein>
<dbReference type="Gene3D" id="1.10.287.130">
    <property type="match status" value="1"/>
</dbReference>
<dbReference type="CDD" id="cd00082">
    <property type="entry name" value="HisKA"/>
    <property type="match status" value="1"/>
</dbReference>
<dbReference type="GO" id="GO:0016301">
    <property type="term" value="F:kinase activity"/>
    <property type="evidence" value="ECO:0007669"/>
    <property type="project" value="UniProtKB-KW"/>
</dbReference>
<dbReference type="InterPro" id="IPR050351">
    <property type="entry name" value="BphY/WalK/GraS-like"/>
</dbReference>
<evidence type="ECO:0000259" key="10">
    <source>
        <dbReference type="PROSITE" id="PS50113"/>
    </source>
</evidence>
<dbReference type="EC" id="2.7.13.3" evidence="2"/>
<accession>A0ABY9AYQ2</accession>
<dbReference type="SUPFAM" id="SSF55874">
    <property type="entry name" value="ATPase domain of HSP90 chaperone/DNA topoisomerase II/histidine kinase"/>
    <property type="match status" value="1"/>
</dbReference>
<dbReference type="PRINTS" id="PR00344">
    <property type="entry name" value="BCTRLSENSOR"/>
</dbReference>
<evidence type="ECO:0000256" key="7">
    <source>
        <dbReference type="ARBA" id="ARBA00023136"/>
    </source>
</evidence>
<dbReference type="InterPro" id="IPR036890">
    <property type="entry name" value="HATPase_C_sf"/>
</dbReference>
<dbReference type="InterPro" id="IPR003594">
    <property type="entry name" value="HATPase_dom"/>
</dbReference>
<keyword evidence="6" id="KW-0902">Two-component regulatory system</keyword>
<dbReference type="SUPFAM" id="SSF47384">
    <property type="entry name" value="Homodimeric domain of signal transducing histidine kinase"/>
    <property type="match status" value="1"/>
</dbReference>
<name>A0ABY9AYQ2_9CHLR</name>
<dbReference type="RefSeq" id="WP_341467941.1">
    <property type="nucleotide sequence ID" value="NZ_CP128399.1"/>
</dbReference>
<dbReference type="PROSITE" id="PS50109">
    <property type="entry name" value="HIS_KIN"/>
    <property type="match status" value="1"/>
</dbReference>
<dbReference type="PANTHER" id="PTHR45453">
    <property type="entry name" value="PHOSPHATE REGULON SENSOR PROTEIN PHOR"/>
    <property type="match status" value="1"/>
</dbReference>
<evidence type="ECO:0000259" key="8">
    <source>
        <dbReference type="PROSITE" id="PS50109"/>
    </source>
</evidence>
<keyword evidence="3" id="KW-0597">Phosphoprotein</keyword>
<evidence type="ECO:0000256" key="1">
    <source>
        <dbReference type="ARBA" id="ARBA00000085"/>
    </source>
</evidence>